<dbReference type="AlphaFoldDB" id="S4GC32"/>
<evidence type="ECO:0000313" key="2">
    <source>
        <dbReference type="EMBL" id="EPI45137.1"/>
    </source>
</evidence>
<evidence type="ECO:0000256" key="1">
    <source>
        <dbReference type="SAM" id="MobiDB-lite"/>
    </source>
</evidence>
<dbReference type="EMBL" id="ATJJ01000165">
    <property type="protein sequence ID" value="EPI45137.1"/>
    <property type="molecule type" value="Genomic_DNA"/>
</dbReference>
<sequence>QRKRSTLTSCALNPRASTCSHIQQNRTQKPREPSLKPLRIKPFNDSPR</sequence>
<comment type="caution">
    <text evidence="2">The sequence shown here is derived from an EMBL/GenBank/DDBJ whole genome shotgun (WGS) entry which is preliminary data.</text>
</comment>
<proteinExistence type="predicted"/>
<accession>S4GC32</accession>
<evidence type="ECO:0000313" key="3">
    <source>
        <dbReference type="Proteomes" id="UP000014521"/>
    </source>
</evidence>
<feature type="region of interest" description="Disordered" evidence="1">
    <location>
        <begin position="17"/>
        <end position="48"/>
    </location>
</feature>
<feature type="compositionally biased region" description="Polar residues" evidence="1">
    <location>
        <begin position="17"/>
        <end position="27"/>
    </location>
</feature>
<dbReference type="Proteomes" id="UP000014521">
    <property type="component" value="Unassembled WGS sequence"/>
</dbReference>
<protein>
    <submittedName>
        <fullName evidence="2">Uncharacterized protein</fullName>
    </submittedName>
</protein>
<dbReference type="HOGENOM" id="CLU_218519_0_0_11"/>
<feature type="non-terminal residue" evidence="2">
    <location>
        <position position="1"/>
    </location>
</feature>
<organism evidence="2 3">
    <name type="scientific">Gardnerella vaginalis JCP8108</name>
    <dbReference type="NCBI Taxonomy" id="1261066"/>
    <lineage>
        <taxon>Bacteria</taxon>
        <taxon>Bacillati</taxon>
        <taxon>Actinomycetota</taxon>
        <taxon>Actinomycetes</taxon>
        <taxon>Bifidobacteriales</taxon>
        <taxon>Bifidobacteriaceae</taxon>
        <taxon>Gardnerella</taxon>
    </lineage>
</organism>
<gene>
    <name evidence="2" type="ORF">HMPREF1581_01516</name>
</gene>
<reference evidence="2 3" key="1">
    <citation type="submission" date="2013-06" db="EMBL/GenBank/DDBJ databases">
        <authorList>
            <person name="Weinstock G."/>
            <person name="Sodergren E."/>
            <person name="Lobos E.A."/>
            <person name="Fulton L."/>
            <person name="Fulton R."/>
            <person name="Courtney L."/>
            <person name="Fronick C."/>
            <person name="O'Laughlin M."/>
            <person name="Godfrey J."/>
            <person name="Wilson R.M."/>
            <person name="Miner T."/>
            <person name="Farmer C."/>
            <person name="Delehaunty K."/>
            <person name="Cordes M."/>
            <person name="Minx P."/>
            <person name="Tomlinson C."/>
            <person name="Chen J."/>
            <person name="Wollam A."/>
            <person name="Pepin K.H."/>
            <person name="Bhonagiri V."/>
            <person name="Zhang X."/>
            <person name="Warren W."/>
            <person name="Mitreva M."/>
            <person name="Mardis E.R."/>
            <person name="Wilson R.K."/>
        </authorList>
    </citation>
    <scope>NUCLEOTIDE SEQUENCE [LARGE SCALE GENOMIC DNA]</scope>
    <source>
        <strain evidence="2 3">JCP8108</strain>
    </source>
</reference>
<name>S4GC32_GARVA</name>